<keyword evidence="7" id="KW-0653">Protein transport</keyword>
<evidence type="ECO:0000256" key="5">
    <source>
        <dbReference type="ARBA" id="ARBA00022519"/>
    </source>
</evidence>
<accession>A0A521B7S5</accession>
<sequence>MRKRNKITDYAWPYAIRVETGVILTLLFLIGVTNVHLPERYSAPVVYGESDEAALVLPSTIAVQKTLPKPPLAPEVPITLPDDRPLEIPELYFPEVTRQSNIEIPKLAREIEIEVDYDKLSKIELLPQMVGGEEAFRKSIPYPEWAKAAGIEGIVEVEFTVDENGRVLEPVITRGIGGGCDRAVLKAIKMQRYKPGKKAGKPAQFKIKETVQFILLRG</sequence>
<evidence type="ECO:0000313" key="12">
    <source>
        <dbReference type="EMBL" id="SMO43051.1"/>
    </source>
</evidence>
<dbReference type="Gene3D" id="3.30.1150.10">
    <property type="match status" value="1"/>
</dbReference>
<keyword evidence="5" id="KW-0997">Cell inner membrane</keyword>
<organism evidence="12 13">
    <name type="scientific">Gracilimonas mengyeensis</name>
    <dbReference type="NCBI Taxonomy" id="1302730"/>
    <lineage>
        <taxon>Bacteria</taxon>
        <taxon>Pseudomonadati</taxon>
        <taxon>Balneolota</taxon>
        <taxon>Balneolia</taxon>
        <taxon>Balneolales</taxon>
        <taxon>Balneolaceae</taxon>
        <taxon>Gracilimonas</taxon>
    </lineage>
</organism>
<dbReference type="InterPro" id="IPR003538">
    <property type="entry name" value="TonB"/>
</dbReference>
<dbReference type="RefSeq" id="WP_142453104.1">
    <property type="nucleotide sequence ID" value="NZ_FXTP01000002.1"/>
</dbReference>
<keyword evidence="8 10" id="KW-1133">Transmembrane helix</keyword>
<protein>
    <submittedName>
        <fullName evidence="12">Protein TonB</fullName>
    </submittedName>
</protein>
<feature type="domain" description="TonB C-terminal" evidence="11">
    <location>
        <begin position="127"/>
        <end position="218"/>
    </location>
</feature>
<dbReference type="InterPro" id="IPR006260">
    <property type="entry name" value="TonB/TolA_C"/>
</dbReference>
<dbReference type="SUPFAM" id="SSF74653">
    <property type="entry name" value="TolA/TonB C-terminal domain"/>
    <property type="match status" value="1"/>
</dbReference>
<dbReference type="EMBL" id="FXTP01000002">
    <property type="protein sequence ID" value="SMO43051.1"/>
    <property type="molecule type" value="Genomic_DNA"/>
</dbReference>
<keyword evidence="6 10" id="KW-0812">Transmembrane</keyword>
<evidence type="ECO:0000256" key="4">
    <source>
        <dbReference type="ARBA" id="ARBA00022475"/>
    </source>
</evidence>
<keyword evidence="3" id="KW-0813">Transport</keyword>
<evidence type="ECO:0000256" key="1">
    <source>
        <dbReference type="ARBA" id="ARBA00004383"/>
    </source>
</evidence>
<evidence type="ECO:0000256" key="8">
    <source>
        <dbReference type="ARBA" id="ARBA00022989"/>
    </source>
</evidence>
<dbReference type="GO" id="GO:0015031">
    <property type="term" value="P:protein transport"/>
    <property type="evidence" value="ECO:0007669"/>
    <property type="project" value="UniProtKB-KW"/>
</dbReference>
<evidence type="ECO:0000256" key="3">
    <source>
        <dbReference type="ARBA" id="ARBA00022448"/>
    </source>
</evidence>
<proteinExistence type="inferred from homology"/>
<evidence type="ECO:0000313" key="13">
    <source>
        <dbReference type="Proteomes" id="UP000317557"/>
    </source>
</evidence>
<dbReference type="NCBIfam" id="TIGR01352">
    <property type="entry name" value="tonB_Cterm"/>
    <property type="match status" value="1"/>
</dbReference>
<dbReference type="GO" id="GO:0031992">
    <property type="term" value="F:energy transducer activity"/>
    <property type="evidence" value="ECO:0007669"/>
    <property type="project" value="InterPro"/>
</dbReference>
<name>A0A521B7S5_9BACT</name>
<dbReference type="PROSITE" id="PS52015">
    <property type="entry name" value="TONB_CTD"/>
    <property type="match status" value="1"/>
</dbReference>
<dbReference type="PRINTS" id="PR01374">
    <property type="entry name" value="TONBPROTEIN"/>
</dbReference>
<dbReference type="GO" id="GO:0098797">
    <property type="term" value="C:plasma membrane protein complex"/>
    <property type="evidence" value="ECO:0007669"/>
    <property type="project" value="TreeGrafter"/>
</dbReference>
<evidence type="ECO:0000256" key="6">
    <source>
        <dbReference type="ARBA" id="ARBA00022692"/>
    </source>
</evidence>
<feature type="transmembrane region" description="Helical" evidence="10">
    <location>
        <begin position="12"/>
        <end position="32"/>
    </location>
</feature>
<dbReference type="OrthoDB" id="9812355at2"/>
<dbReference type="InterPro" id="IPR037682">
    <property type="entry name" value="TonB_C"/>
</dbReference>
<evidence type="ECO:0000259" key="11">
    <source>
        <dbReference type="PROSITE" id="PS52015"/>
    </source>
</evidence>
<dbReference type="GO" id="GO:0030288">
    <property type="term" value="C:outer membrane-bounded periplasmic space"/>
    <property type="evidence" value="ECO:0007669"/>
    <property type="project" value="InterPro"/>
</dbReference>
<gene>
    <name evidence="12" type="ORF">SAMN06265219_10282</name>
</gene>
<dbReference type="Proteomes" id="UP000317557">
    <property type="component" value="Unassembled WGS sequence"/>
</dbReference>
<dbReference type="PANTHER" id="PTHR33446">
    <property type="entry name" value="PROTEIN TONB-RELATED"/>
    <property type="match status" value="1"/>
</dbReference>
<dbReference type="PANTHER" id="PTHR33446:SF2">
    <property type="entry name" value="PROTEIN TONB"/>
    <property type="match status" value="1"/>
</dbReference>
<keyword evidence="9 10" id="KW-0472">Membrane</keyword>
<evidence type="ECO:0000256" key="2">
    <source>
        <dbReference type="ARBA" id="ARBA00006555"/>
    </source>
</evidence>
<dbReference type="GO" id="GO:0055085">
    <property type="term" value="P:transmembrane transport"/>
    <property type="evidence" value="ECO:0007669"/>
    <property type="project" value="InterPro"/>
</dbReference>
<comment type="similarity">
    <text evidence="2">Belongs to the TonB family.</text>
</comment>
<dbReference type="AlphaFoldDB" id="A0A521B7S5"/>
<evidence type="ECO:0000256" key="9">
    <source>
        <dbReference type="ARBA" id="ARBA00023136"/>
    </source>
</evidence>
<reference evidence="12 13" key="1">
    <citation type="submission" date="2017-05" db="EMBL/GenBank/DDBJ databases">
        <authorList>
            <person name="Varghese N."/>
            <person name="Submissions S."/>
        </authorList>
    </citation>
    <scope>NUCLEOTIDE SEQUENCE [LARGE SCALE GENOMIC DNA]</scope>
    <source>
        <strain evidence="12 13">DSM 21985</strain>
    </source>
</reference>
<dbReference type="Pfam" id="PF03544">
    <property type="entry name" value="TonB_C"/>
    <property type="match status" value="1"/>
</dbReference>
<comment type="subcellular location">
    <subcellularLocation>
        <location evidence="1">Cell inner membrane</location>
        <topology evidence="1">Single-pass membrane protein</topology>
        <orientation evidence="1">Periplasmic side</orientation>
    </subcellularLocation>
</comment>
<evidence type="ECO:0000256" key="7">
    <source>
        <dbReference type="ARBA" id="ARBA00022927"/>
    </source>
</evidence>
<keyword evidence="4" id="KW-1003">Cell membrane</keyword>
<dbReference type="GO" id="GO:0015891">
    <property type="term" value="P:siderophore transport"/>
    <property type="evidence" value="ECO:0007669"/>
    <property type="project" value="InterPro"/>
</dbReference>
<dbReference type="InterPro" id="IPR051045">
    <property type="entry name" value="TonB-dependent_transducer"/>
</dbReference>
<evidence type="ECO:0000256" key="10">
    <source>
        <dbReference type="SAM" id="Phobius"/>
    </source>
</evidence>
<keyword evidence="13" id="KW-1185">Reference proteome</keyword>